<gene>
    <name evidence="3" type="primary">LOC118345831</name>
</gene>
<protein>
    <submittedName>
        <fullName evidence="3">Uncharacterized protein LOC118345831</fullName>
    </submittedName>
</protein>
<dbReference type="Proteomes" id="UP000235220">
    <property type="component" value="Unplaced"/>
</dbReference>
<feature type="region of interest" description="Disordered" evidence="1">
    <location>
        <begin position="87"/>
        <end position="120"/>
    </location>
</feature>
<dbReference type="OrthoDB" id="1595177at2759"/>
<organism evidence="2 3">
    <name type="scientific">Juglans regia</name>
    <name type="common">English walnut</name>
    <dbReference type="NCBI Taxonomy" id="51240"/>
    <lineage>
        <taxon>Eukaryota</taxon>
        <taxon>Viridiplantae</taxon>
        <taxon>Streptophyta</taxon>
        <taxon>Embryophyta</taxon>
        <taxon>Tracheophyta</taxon>
        <taxon>Spermatophyta</taxon>
        <taxon>Magnoliopsida</taxon>
        <taxon>eudicotyledons</taxon>
        <taxon>Gunneridae</taxon>
        <taxon>Pentapetalae</taxon>
        <taxon>rosids</taxon>
        <taxon>fabids</taxon>
        <taxon>Fagales</taxon>
        <taxon>Juglandaceae</taxon>
        <taxon>Juglans</taxon>
    </lineage>
</organism>
<proteinExistence type="predicted"/>
<keyword evidence="2" id="KW-1185">Reference proteome</keyword>
<reference evidence="3" key="1">
    <citation type="submission" date="2025-08" db="UniProtKB">
        <authorList>
            <consortium name="RefSeq"/>
        </authorList>
    </citation>
    <scope>IDENTIFICATION</scope>
    <source>
        <tissue evidence="3">Leaves</tissue>
    </source>
</reference>
<sequence length="120" mass="12997">MIGRAASAISNAAMNATLQAAIPRGNLFFPTISASNSGPAIDRPRFHLLRFYRNQSNEAFTLCSTISFRSSSRHSRVILLIDAASQPKLPPDNVFRPDRPAETSLGSKKRGNAPPPIHGI</sequence>
<evidence type="ECO:0000313" key="2">
    <source>
        <dbReference type="Proteomes" id="UP000235220"/>
    </source>
</evidence>
<accession>A0A6P9E4C9</accession>
<evidence type="ECO:0000313" key="3">
    <source>
        <dbReference type="RefSeq" id="XP_035542930.1"/>
    </source>
</evidence>
<dbReference type="RefSeq" id="XP_035542930.1">
    <property type="nucleotide sequence ID" value="XM_035687037.1"/>
</dbReference>
<evidence type="ECO:0000256" key="1">
    <source>
        <dbReference type="SAM" id="MobiDB-lite"/>
    </source>
</evidence>
<dbReference type="KEGG" id="jre:118345831"/>
<dbReference type="AlphaFoldDB" id="A0A6P9E4C9"/>
<dbReference type="InParanoid" id="A0A6P9E4C9"/>
<dbReference type="GeneID" id="118345831"/>
<name>A0A6P9E4C9_JUGRE</name>
<feature type="non-terminal residue" evidence="3">
    <location>
        <position position="120"/>
    </location>
</feature>